<accession>A0A151R9D5</accession>
<evidence type="ECO:0008006" key="4">
    <source>
        <dbReference type="Google" id="ProtNLM"/>
    </source>
</evidence>
<evidence type="ECO:0000313" key="2">
    <source>
        <dbReference type="EMBL" id="KYP39244.1"/>
    </source>
</evidence>
<dbReference type="Proteomes" id="UP000075243">
    <property type="component" value="Unassembled WGS sequence"/>
</dbReference>
<dbReference type="EMBL" id="KQ483923">
    <property type="protein sequence ID" value="KYP39244.1"/>
    <property type="molecule type" value="Genomic_DNA"/>
</dbReference>
<reference evidence="2" key="1">
    <citation type="journal article" date="2012" name="Nat. Biotechnol.">
        <title>Draft genome sequence of pigeonpea (Cajanus cajan), an orphan legume crop of resource-poor farmers.</title>
        <authorList>
            <person name="Varshney R.K."/>
            <person name="Chen W."/>
            <person name="Li Y."/>
            <person name="Bharti A.K."/>
            <person name="Saxena R.K."/>
            <person name="Schlueter J.A."/>
            <person name="Donoghue M.T."/>
            <person name="Azam S."/>
            <person name="Fan G."/>
            <person name="Whaley A.M."/>
            <person name="Farmer A.D."/>
            <person name="Sheridan J."/>
            <person name="Iwata A."/>
            <person name="Tuteja R."/>
            <person name="Penmetsa R.V."/>
            <person name="Wu W."/>
            <person name="Upadhyaya H.D."/>
            <person name="Yang S.P."/>
            <person name="Shah T."/>
            <person name="Saxena K.B."/>
            <person name="Michael T."/>
            <person name="McCombie W.R."/>
            <person name="Yang B."/>
            <person name="Zhang G."/>
            <person name="Yang H."/>
            <person name="Wang J."/>
            <person name="Spillane C."/>
            <person name="Cook D.R."/>
            <person name="May G.D."/>
            <person name="Xu X."/>
            <person name="Jackson S.A."/>
        </authorList>
    </citation>
    <scope>NUCLEOTIDE SEQUENCE [LARGE SCALE GENOMIC DNA]</scope>
</reference>
<sequence>MGLDLALREEKQSAITDSSTEEEKVHFKNWEKSNRLSLMYIRMSIANNIKSALPKTKSAQEMMKFVEECS</sequence>
<dbReference type="AlphaFoldDB" id="A0A151R9D5"/>
<dbReference type="OMA" id="YIRMSIA"/>
<dbReference type="Gramene" id="C.cajan_37544.t">
    <property type="protein sequence ID" value="C.cajan_37544.t.cds1"/>
    <property type="gene ID" value="C.cajan_37544"/>
</dbReference>
<name>A0A151R9D5_CAJCA</name>
<proteinExistence type="predicted"/>
<gene>
    <name evidence="2" type="ORF">KK1_039454</name>
</gene>
<feature type="region of interest" description="Disordered" evidence="1">
    <location>
        <begin position="1"/>
        <end position="20"/>
    </location>
</feature>
<keyword evidence="3" id="KW-1185">Reference proteome</keyword>
<protein>
    <recommendedName>
        <fullName evidence="4">Retrovirus-related Pol polyprotein from transposon TNT 1-94</fullName>
    </recommendedName>
</protein>
<evidence type="ECO:0000313" key="3">
    <source>
        <dbReference type="Proteomes" id="UP000075243"/>
    </source>
</evidence>
<organism evidence="2 3">
    <name type="scientific">Cajanus cajan</name>
    <name type="common">Pigeon pea</name>
    <name type="synonym">Cajanus indicus</name>
    <dbReference type="NCBI Taxonomy" id="3821"/>
    <lineage>
        <taxon>Eukaryota</taxon>
        <taxon>Viridiplantae</taxon>
        <taxon>Streptophyta</taxon>
        <taxon>Embryophyta</taxon>
        <taxon>Tracheophyta</taxon>
        <taxon>Spermatophyta</taxon>
        <taxon>Magnoliopsida</taxon>
        <taxon>eudicotyledons</taxon>
        <taxon>Gunneridae</taxon>
        <taxon>Pentapetalae</taxon>
        <taxon>rosids</taxon>
        <taxon>fabids</taxon>
        <taxon>Fabales</taxon>
        <taxon>Fabaceae</taxon>
        <taxon>Papilionoideae</taxon>
        <taxon>50 kb inversion clade</taxon>
        <taxon>NPAAA clade</taxon>
        <taxon>indigoferoid/millettioid clade</taxon>
        <taxon>Phaseoleae</taxon>
        <taxon>Cajanus</taxon>
    </lineage>
</organism>
<feature type="compositionally biased region" description="Basic and acidic residues" evidence="1">
    <location>
        <begin position="1"/>
        <end position="12"/>
    </location>
</feature>
<evidence type="ECO:0000256" key="1">
    <source>
        <dbReference type="SAM" id="MobiDB-lite"/>
    </source>
</evidence>